<feature type="domain" description="Aldehyde dehydrogenase" evidence="7">
    <location>
        <begin position="23"/>
        <end position="439"/>
    </location>
</feature>
<dbReference type="InterPro" id="IPR016163">
    <property type="entry name" value="Ald_DH_C"/>
</dbReference>
<evidence type="ECO:0000256" key="1">
    <source>
        <dbReference type="ARBA" id="ARBA00009986"/>
    </source>
</evidence>
<dbReference type="SUPFAM" id="SSF53720">
    <property type="entry name" value="ALDH-like"/>
    <property type="match status" value="1"/>
</dbReference>
<name>A0ABU7JBU4_9GAMM</name>
<feature type="active site" evidence="5">
    <location>
        <position position="211"/>
    </location>
</feature>
<evidence type="ECO:0000313" key="8">
    <source>
        <dbReference type="EMBL" id="MEE2022955.1"/>
    </source>
</evidence>
<dbReference type="PIRSF" id="PIRSF036492">
    <property type="entry name" value="ALDH"/>
    <property type="match status" value="1"/>
</dbReference>
<dbReference type="PANTHER" id="PTHR43570">
    <property type="entry name" value="ALDEHYDE DEHYDROGENASE"/>
    <property type="match status" value="1"/>
</dbReference>
<dbReference type="PANTHER" id="PTHR43570:SF20">
    <property type="entry name" value="ALDEHYDE DEHYDROGENASE ALDX-RELATED"/>
    <property type="match status" value="1"/>
</dbReference>
<protein>
    <recommendedName>
        <fullName evidence="4">Aldehyde dehydrogenase</fullName>
    </recommendedName>
</protein>
<evidence type="ECO:0000256" key="6">
    <source>
        <dbReference type="RuleBase" id="RU003345"/>
    </source>
</evidence>
<reference evidence="8 9" key="1">
    <citation type="submission" date="2023-06" db="EMBL/GenBank/DDBJ databases">
        <title>Alkalimonas sp., MEB004 an alkaliphilic bacterium isolated from Lonar Lake, India.</title>
        <authorList>
            <person name="Joshi A."/>
            <person name="Thite S."/>
        </authorList>
    </citation>
    <scope>NUCLEOTIDE SEQUENCE [LARGE SCALE GENOMIC DNA]</scope>
    <source>
        <strain evidence="8 9">MEB004</strain>
    </source>
</reference>
<proteinExistence type="inferred from homology"/>
<dbReference type="Pfam" id="PF00171">
    <property type="entry name" value="Aldedh"/>
    <property type="match status" value="1"/>
</dbReference>
<sequence>MPDLAQIFSLQQSTARAKPYPDYRERLNWLRQLEQQLKEQLDALSQALSEDFGHRSTEESLRIELLPCLQSLSYHRRRLKRWMKPKKRHTSWLFQPARNFIQYQPKGVVGVMVPWNYPVFLTIGPLIAALSAGNRVMLKLSEDTPATNRCLQQLLAAVFPIGQVAVFTGDAEQAAVFAALPFDHLLFTGSTAVGRKVMQAAAAQLTPVTLELGGKSPAIVAADANLGVSAERLVFGKCANAGQTCVAPDYLWVDAKIQQPLLEALTSAFQRLYPQERLHQDFSWLCTERQRQRMQSLLQQAEQAGATIISCAEHSWRHYLQQGSGLLPLQLVLNLPAEHALWQEEIFGPILPVKSFHSIDQVFAELTTLPRPLALYLFSANKALQQQFIRHSHSGGVCVNDCLMQVAQDDLPFGGIGASGCGAYHGPEGFTTFSHAKAVHAKGWWHPGRLIYPPYNKSWLNSGLRWLLQRK</sequence>
<dbReference type="CDD" id="cd07133">
    <property type="entry name" value="ALDH_CALDH_CalB"/>
    <property type="match status" value="1"/>
</dbReference>
<organism evidence="8 9">
    <name type="scientific">Alkalimonas mucilaginosa</name>
    <dbReference type="NCBI Taxonomy" id="3057676"/>
    <lineage>
        <taxon>Bacteria</taxon>
        <taxon>Pseudomonadati</taxon>
        <taxon>Pseudomonadota</taxon>
        <taxon>Gammaproteobacteria</taxon>
        <taxon>Alkalimonas</taxon>
    </lineage>
</organism>
<dbReference type="Gene3D" id="3.40.309.10">
    <property type="entry name" value="Aldehyde Dehydrogenase, Chain A, domain 2"/>
    <property type="match status" value="1"/>
</dbReference>
<comment type="caution">
    <text evidence="8">The sequence shown here is derived from an EMBL/GenBank/DDBJ whole genome shotgun (WGS) entry which is preliminary data.</text>
</comment>
<dbReference type="InterPro" id="IPR016161">
    <property type="entry name" value="Ald_DH/histidinol_DH"/>
</dbReference>
<dbReference type="InterPro" id="IPR029510">
    <property type="entry name" value="Ald_DH_CS_GLU"/>
</dbReference>
<dbReference type="InterPro" id="IPR012394">
    <property type="entry name" value="Aldehyde_DH_NAD(P)"/>
</dbReference>
<dbReference type="PROSITE" id="PS00687">
    <property type="entry name" value="ALDEHYDE_DEHYDR_GLU"/>
    <property type="match status" value="1"/>
</dbReference>
<evidence type="ECO:0000256" key="2">
    <source>
        <dbReference type="ARBA" id="ARBA00023002"/>
    </source>
</evidence>
<accession>A0ABU7JBU4</accession>
<comment type="similarity">
    <text evidence="1 4 6">Belongs to the aldehyde dehydrogenase family.</text>
</comment>
<dbReference type="InterPro" id="IPR016162">
    <property type="entry name" value="Ald_DH_N"/>
</dbReference>
<evidence type="ECO:0000256" key="4">
    <source>
        <dbReference type="PIRNR" id="PIRNR036492"/>
    </source>
</evidence>
<evidence type="ECO:0000259" key="7">
    <source>
        <dbReference type="Pfam" id="PF00171"/>
    </source>
</evidence>
<dbReference type="RefSeq" id="WP_330086311.1">
    <property type="nucleotide sequence ID" value="NZ_JAUGZK010000001.1"/>
</dbReference>
<gene>
    <name evidence="8" type="ORF">QWF21_01765</name>
</gene>
<dbReference type="Proteomes" id="UP001339167">
    <property type="component" value="Unassembled WGS sequence"/>
</dbReference>
<evidence type="ECO:0000256" key="3">
    <source>
        <dbReference type="ARBA" id="ARBA00023027"/>
    </source>
</evidence>
<evidence type="ECO:0000313" key="9">
    <source>
        <dbReference type="Proteomes" id="UP001339167"/>
    </source>
</evidence>
<dbReference type="GO" id="GO:0050269">
    <property type="term" value="F:coniferyl-aldehyde dehydrogenase [NAD(P)+] activity"/>
    <property type="evidence" value="ECO:0007669"/>
    <property type="project" value="UniProtKB-EC"/>
</dbReference>
<dbReference type="InterPro" id="IPR015590">
    <property type="entry name" value="Aldehyde_DH_dom"/>
</dbReference>
<keyword evidence="2 4" id="KW-0560">Oxidoreductase</keyword>
<keyword evidence="3" id="KW-0520">NAD</keyword>
<dbReference type="EMBL" id="JAUGZK010000001">
    <property type="protein sequence ID" value="MEE2022955.1"/>
    <property type="molecule type" value="Genomic_DNA"/>
</dbReference>
<dbReference type="Gene3D" id="3.40.605.10">
    <property type="entry name" value="Aldehyde Dehydrogenase, Chain A, domain 1"/>
    <property type="match status" value="1"/>
</dbReference>
<evidence type="ECO:0000256" key="5">
    <source>
        <dbReference type="PROSITE-ProRule" id="PRU10007"/>
    </source>
</evidence>
<keyword evidence="9" id="KW-1185">Reference proteome</keyword>